<name>A0AAN6DS20_9EURO</name>
<evidence type="ECO:0000313" key="2">
    <source>
        <dbReference type="Proteomes" id="UP001203852"/>
    </source>
</evidence>
<dbReference type="AlphaFoldDB" id="A0AAN6DS20"/>
<sequence>MVFVIFGNLNIAPGKYDDWQAAFEPLGDYVWKNESTSTLTYYFGVPPEYAGNMSASNQMLAFEMYGKREDLYKTHFHSEAMGNFLKKIPPTMTTGLDLTHYEDVDGSFLDKPGDSREAAVIYDSRIKCHPGRREVVVQRLSALARSIELHLEDTWTFMVLKSLDNDHEVRVFQRSGTWEGAEELESYEPRLKTILDSKDEIASLEGRAFVPNKKGWLHR</sequence>
<accession>A0AAN6DS20</accession>
<comment type="caution">
    <text evidence="1">The sequence shown here is derived from an EMBL/GenBank/DDBJ whole genome shotgun (WGS) entry which is preliminary data.</text>
</comment>
<keyword evidence="2" id="KW-1185">Reference proteome</keyword>
<evidence type="ECO:0008006" key="3">
    <source>
        <dbReference type="Google" id="ProtNLM"/>
    </source>
</evidence>
<gene>
    <name evidence="1" type="ORF">EDD36DRAFT_489806</name>
</gene>
<organism evidence="1 2">
    <name type="scientific">Exophiala viscosa</name>
    <dbReference type="NCBI Taxonomy" id="2486360"/>
    <lineage>
        <taxon>Eukaryota</taxon>
        <taxon>Fungi</taxon>
        <taxon>Dikarya</taxon>
        <taxon>Ascomycota</taxon>
        <taxon>Pezizomycotina</taxon>
        <taxon>Eurotiomycetes</taxon>
        <taxon>Chaetothyriomycetidae</taxon>
        <taxon>Chaetothyriales</taxon>
        <taxon>Herpotrichiellaceae</taxon>
        <taxon>Exophiala</taxon>
    </lineage>
</organism>
<dbReference type="EMBL" id="MU404356">
    <property type="protein sequence ID" value="KAI1611654.1"/>
    <property type="molecule type" value="Genomic_DNA"/>
</dbReference>
<dbReference type="Proteomes" id="UP001203852">
    <property type="component" value="Unassembled WGS sequence"/>
</dbReference>
<reference evidence="1" key="1">
    <citation type="journal article" date="2022" name="bioRxiv">
        <title>Deciphering the potential niche of two novel black yeast fungi from a biological soil crust based on their genomes, phenotypes, and melanin regulation.</title>
        <authorList>
            <consortium name="DOE Joint Genome Institute"/>
            <person name="Carr E.C."/>
            <person name="Barton Q."/>
            <person name="Grambo S."/>
            <person name="Sullivan M."/>
            <person name="Renfro C.M."/>
            <person name="Kuo A."/>
            <person name="Pangilinan J."/>
            <person name="Lipzen A."/>
            <person name="Keymanesh K."/>
            <person name="Savage E."/>
            <person name="Barry K."/>
            <person name="Grigoriev I.V."/>
            <person name="Riekhof W.R."/>
            <person name="Harris S.S."/>
        </authorList>
    </citation>
    <scope>NUCLEOTIDE SEQUENCE</scope>
    <source>
        <strain evidence="1">JF 03-4F</strain>
    </source>
</reference>
<proteinExistence type="predicted"/>
<dbReference type="Gene3D" id="3.30.70.100">
    <property type="match status" value="1"/>
</dbReference>
<evidence type="ECO:0000313" key="1">
    <source>
        <dbReference type="EMBL" id="KAI1611654.1"/>
    </source>
</evidence>
<protein>
    <recommendedName>
        <fullName evidence="3">ABM domain-containing protein</fullName>
    </recommendedName>
</protein>